<comment type="caution">
    <text evidence="1">The sequence shown here is derived from an EMBL/GenBank/DDBJ whole genome shotgun (WGS) entry which is preliminary data.</text>
</comment>
<organism evidence="1 2">
    <name type="scientific">Labedaea rhizosphaerae</name>
    <dbReference type="NCBI Taxonomy" id="598644"/>
    <lineage>
        <taxon>Bacteria</taxon>
        <taxon>Bacillati</taxon>
        <taxon>Actinomycetota</taxon>
        <taxon>Actinomycetes</taxon>
        <taxon>Pseudonocardiales</taxon>
        <taxon>Pseudonocardiaceae</taxon>
        <taxon>Labedaea</taxon>
    </lineage>
</organism>
<gene>
    <name evidence="1" type="ORF">EV186_106389</name>
</gene>
<evidence type="ECO:0000313" key="1">
    <source>
        <dbReference type="EMBL" id="TDP93995.1"/>
    </source>
</evidence>
<dbReference type="Proteomes" id="UP000295444">
    <property type="component" value="Unassembled WGS sequence"/>
</dbReference>
<sequence length="322" mass="35352">MTGARAGDAKLLRVEYQLTALLVPPPDTAELDPLQRHGVAALLDEQLDMLAGIEGPDGVEIEPLDHRIDVTTTGAHIEWLVEAPALAFAEEGAKHVLDELLAQTELLARWQVQRCEVTASDAALEAAMSDEPPQDEEEDELTEADLEEHLDQLADAGGALRAFEFDDLAEEHAQLLAGALITSAEILVGELFGDIAALEDGDTTVDEHEELAVLPLLPERYRDRYTAHFARQFLITMVIVGYRLTQPAWIPPGTIAESLALHLLRMEAATQLAVHEDLPTEEMLAAFDAVAVHEVSHEHLYKPHPESVDEDDAAADPDLWWD</sequence>
<evidence type="ECO:0000313" key="2">
    <source>
        <dbReference type="Proteomes" id="UP000295444"/>
    </source>
</evidence>
<accession>A0A4R6S5I9</accession>
<dbReference type="AlphaFoldDB" id="A0A4R6S5I9"/>
<protein>
    <submittedName>
        <fullName evidence="1">Uncharacterized protein</fullName>
    </submittedName>
</protein>
<name>A0A4R6S5I9_LABRH</name>
<proteinExistence type="predicted"/>
<dbReference type="EMBL" id="SNXZ01000006">
    <property type="protein sequence ID" value="TDP93995.1"/>
    <property type="molecule type" value="Genomic_DNA"/>
</dbReference>
<reference evidence="1 2" key="1">
    <citation type="submission" date="2019-03" db="EMBL/GenBank/DDBJ databases">
        <title>Genomic Encyclopedia of Type Strains, Phase IV (KMG-IV): sequencing the most valuable type-strain genomes for metagenomic binning, comparative biology and taxonomic classification.</title>
        <authorList>
            <person name="Goeker M."/>
        </authorList>
    </citation>
    <scope>NUCLEOTIDE SEQUENCE [LARGE SCALE GENOMIC DNA]</scope>
    <source>
        <strain evidence="1 2">DSM 45361</strain>
    </source>
</reference>
<keyword evidence="2" id="KW-1185">Reference proteome</keyword>